<dbReference type="AlphaFoldDB" id="A0AAJ5WPI2"/>
<dbReference type="InterPro" id="IPR019546">
    <property type="entry name" value="TAT_signal_bac_arc"/>
</dbReference>
<name>A0AAJ5WPI2_9PSED</name>
<dbReference type="Proteomes" id="UP001216329">
    <property type="component" value="Chromosome"/>
</dbReference>
<feature type="chain" id="PRO_5042542127" evidence="2">
    <location>
        <begin position="29"/>
        <end position="100"/>
    </location>
</feature>
<dbReference type="PROSITE" id="PS51318">
    <property type="entry name" value="TAT"/>
    <property type="match status" value="1"/>
</dbReference>
<protein>
    <submittedName>
        <fullName evidence="3">DUF2282 domain-containing protein</fullName>
    </submittedName>
</protein>
<evidence type="ECO:0000256" key="1">
    <source>
        <dbReference type="ARBA" id="ARBA00022729"/>
    </source>
</evidence>
<reference evidence="3" key="1">
    <citation type="submission" date="2023-03" db="EMBL/GenBank/DDBJ databases">
        <title>Andean soil-derived lignocellulolytic bacterial consortium as a source of novel taxa and putative plastic-active enzymes.</title>
        <authorList>
            <person name="Diaz-Garcia L."/>
            <person name="Chuvochina M."/>
            <person name="Feuerriegel G."/>
            <person name="Bunk B."/>
            <person name="Sproer C."/>
            <person name="Streit W.R."/>
            <person name="Rodriguez L.M."/>
            <person name="Overmann J."/>
            <person name="Jimenez D.J."/>
        </authorList>
    </citation>
    <scope>NUCLEOTIDE SEQUENCE</scope>
    <source>
        <strain evidence="3">MAG 876</strain>
    </source>
</reference>
<sequence>MSRRRIMKTLALATAALALASLAGISQAADATKATTGTAMEKCYGVAMAGKNDCKAGAGTSCAGSAKMDYDGMHWKNVPAGTCTSIKTPNGMGSLTPLKS</sequence>
<gene>
    <name evidence="3" type="ORF">P0Y58_18595</name>
</gene>
<evidence type="ECO:0000256" key="2">
    <source>
        <dbReference type="SAM" id="SignalP"/>
    </source>
</evidence>
<evidence type="ECO:0000313" key="3">
    <source>
        <dbReference type="EMBL" id="WEK33358.1"/>
    </source>
</evidence>
<organism evidence="3 4">
    <name type="scientific">Candidatus Pseudomonas phytovorans</name>
    <dbReference type="NCBI Taxonomy" id="3121377"/>
    <lineage>
        <taxon>Bacteria</taxon>
        <taxon>Pseudomonadati</taxon>
        <taxon>Pseudomonadota</taxon>
        <taxon>Gammaproteobacteria</taxon>
        <taxon>Pseudomonadales</taxon>
        <taxon>Pseudomonadaceae</taxon>
        <taxon>Pseudomonas</taxon>
    </lineage>
</organism>
<keyword evidence="1 2" id="KW-0732">Signal</keyword>
<dbReference type="EMBL" id="CP119325">
    <property type="protein sequence ID" value="WEK33358.1"/>
    <property type="molecule type" value="Genomic_DNA"/>
</dbReference>
<evidence type="ECO:0000313" key="4">
    <source>
        <dbReference type="Proteomes" id="UP001216329"/>
    </source>
</evidence>
<accession>A0AAJ5WPI2</accession>
<dbReference type="InterPro" id="IPR006311">
    <property type="entry name" value="TAT_signal"/>
</dbReference>
<dbReference type="InterPro" id="IPR018740">
    <property type="entry name" value="DUF2282_membr"/>
</dbReference>
<feature type="signal peptide" evidence="2">
    <location>
        <begin position="1"/>
        <end position="28"/>
    </location>
</feature>
<dbReference type="NCBIfam" id="TIGR01409">
    <property type="entry name" value="TAT_signal_seq"/>
    <property type="match status" value="1"/>
</dbReference>
<dbReference type="Pfam" id="PF10048">
    <property type="entry name" value="DUF2282"/>
    <property type="match status" value="1"/>
</dbReference>
<proteinExistence type="predicted"/>